<sequence>MANALQGKTLTTMTVILPNEEVAAELMDVANGHFEFMQEKSYQDGPLKLIQYYISSGPEWKESASFLDGKTPEKTGRVVMTLVEIYETDDGLHHHWLESKEHHQILEDLLKEVGGEIQIYSFQKIIQSLWD</sequence>
<evidence type="ECO:0000313" key="1">
    <source>
        <dbReference type="EMBL" id="ADI19056.1"/>
    </source>
</evidence>
<dbReference type="EMBL" id="GU474908">
    <property type="protein sequence ID" value="ADI19056.1"/>
    <property type="molecule type" value="Genomic_DNA"/>
</dbReference>
<name>E0XXB5_9DELT</name>
<organism evidence="1">
    <name type="scientific">uncultured delta proteobacterium HF0070_07E19</name>
    <dbReference type="NCBI Taxonomy" id="710823"/>
    <lineage>
        <taxon>Bacteria</taxon>
        <taxon>Deltaproteobacteria</taxon>
        <taxon>environmental samples</taxon>
    </lineage>
</organism>
<reference evidence="1" key="1">
    <citation type="journal article" date="2011" name="Environ. Microbiol.">
        <title>Time-series analyses of Monterey Bay coastal microbial picoplankton using a 'genome proxy' microarray.</title>
        <authorList>
            <person name="Rich V.I."/>
            <person name="Pham V.D."/>
            <person name="Eppley J."/>
            <person name="Shi Y."/>
            <person name="DeLong E.F."/>
        </authorList>
    </citation>
    <scope>NUCLEOTIDE SEQUENCE</scope>
</reference>
<evidence type="ECO:0008006" key="2">
    <source>
        <dbReference type="Google" id="ProtNLM"/>
    </source>
</evidence>
<dbReference type="AlphaFoldDB" id="E0XXB5"/>
<proteinExistence type="predicted"/>
<protein>
    <recommendedName>
        <fullName evidence="2">ABM domain-containing protein</fullName>
    </recommendedName>
</protein>
<accession>E0XXB5</accession>